<evidence type="ECO:0000256" key="5">
    <source>
        <dbReference type="ARBA" id="ARBA00022884"/>
    </source>
</evidence>
<dbReference type="GO" id="GO:0016787">
    <property type="term" value="F:hydrolase activity"/>
    <property type="evidence" value="ECO:0007669"/>
    <property type="project" value="UniProtKB-KW"/>
</dbReference>
<gene>
    <name evidence="7" type="ORF">NCS_30429</name>
</gene>
<evidence type="ECO:0000256" key="4">
    <source>
        <dbReference type="ARBA" id="ARBA00022801"/>
    </source>
</evidence>
<protein>
    <recommendedName>
        <fullName evidence="9">YcfA family protein</fullName>
    </recommendedName>
</protein>
<keyword evidence="6" id="KW-0346">Stress response</keyword>
<keyword evidence="1" id="KW-1277">Toxin-antitoxin system</keyword>
<keyword evidence="5" id="KW-0694">RNA-binding</keyword>
<evidence type="ECO:0000256" key="6">
    <source>
        <dbReference type="ARBA" id="ARBA00023016"/>
    </source>
</evidence>
<keyword evidence="2" id="KW-0540">Nuclease</keyword>
<dbReference type="EMBL" id="LT841358">
    <property type="protein sequence ID" value="SMH72589.1"/>
    <property type="molecule type" value="Genomic_DNA"/>
</dbReference>
<keyword evidence="8" id="KW-1185">Reference proteome</keyword>
<evidence type="ECO:0000256" key="2">
    <source>
        <dbReference type="ARBA" id="ARBA00022722"/>
    </source>
</evidence>
<organism evidence="7 8">
    <name type="scientific">Candidatus Nitrosotalea okcheonensis</name>
    <dbReference type="NCBI Taxonomy" id="1903276"/>
    <lineage>
        <taxon>Archaea</taxon>
        <taxon>Nitrososphaerota</taxon>
        <taxon>Nitrososphaeria</taxon>
        <taxon>Nitrosotaleales</taxon>
        <taxon>Nitrosotaleaceae</taxon>
        <taxon>Nitrosotalea</taxon>
    </lineage>
</organism>
<keyword evidence="4" id="KW-0378">Hydrolase</keyword>
<dbReference type="GO" id="GO:0004519">
    <property type="term" value="F:endonuclease activity"/>
    <property type="evidence" value="ECO:0007669"/>
    <property type="project" value="UniProtKB-KW"/>
</dbReference>
<evidence type="ECO:0000256" key="3">
    <source>
        <dbReference type="ARBA" id="ARBA00022759"/>
    </source>
</evidence>
<accession>A0A2H1FIJ8</accession>
<dbReference type="SUPFAM" id="SSF54786">
    <property type="entry name" value="YcfA/nrd intein domain"/>
    <property type="match status" value="1"/>
</dbReference>
<dbReference type="AlphaFoldDB" id="A0A2H1FIJ8"/>
<name>A0A2H1FIJ8_9ARCH</name>
<proteinExistence type="predicted"/>
<dbReference type="Gene3D" id="3.30.920.30">
    <property type="entry name" value="Hypothetical protein"/>
    <property type="match status" value="1"/>
</dbReference>
<dbReference type="InterPro" id="IPR012933">
    <property type="entry name" value="HicA_mRNA_interferase"/>
</dbReference>
<dbReference type="InterPro" id="IPR038570">
    <property type="entry name" value="HicA_sf"/>
</dbReference>
<dbReference type="GO" id="GO:0003729">
    <property type="term" value="F:mRNA binding"/>
    <property type="evidence" value="ECO:0007669"/>
    <property type="project" value="InterPro"/>
</dbReference>
<evidence type="ECO:0008006" key="9">
    <source>
        <dbReference type="Google" id="ProtNLM"/>
    </source>
</evidence>
<dbReference type="RefSeq" id="WP_157928330.1">
    <property type="nucleotide sequence ID" value="NZ_LT841358.1"/>
</dbReference>
<keyword evidence="3" id="KW-0255">Endonuclease</keyword>
<reference evidence="8" key="1">
    <citation type="submission" date="2017-03" db="EMBL/GenBank/DDBJ databases">
        <authorList>
            <person name="Herbold C."/>
        </authorList>
    </citation>
    <scope>NUCLEOTIDE SEQUENCE [LARGE SCALE GENOMIC DNA]</scope>
</reference>
<dbReference type="Proteomes" id="UP000230607">
    <property type="component" value="Chromosome 1"/>
</dbReference>
<evidence type="ECO:0000256" key="1">
    <source>
        <dbReference type="ARBA" id="ARBA00022649"/>
    </source>
</evidence>
<dbReference type="OrthoDB" id="7619at2157"/>
<dbReference type="Pfam" id="PF07927">
    <property type="entry name" value="HicA_toxin"/>
    <property type="match status" value="1"/>
</dbReference>
<evidence type="ECO:0000313" key="8">
    <source>
        <dbReference type="Proteomes" id="UP000230607"/>
    </source>
</evidence>
<sequence length="53" mass="6172">MSLRNHRFRDVLRVLHKHGFVVDRQSGSHIQLVHKDGKYVTLPRQDPIKEGGL</sequence>
<evidence type="ECO:0000313" key="7">
    <source>
        <dbReference type="EMBL" id="SMH72589.1"/>
    </source>
</evidence>